<evidence type="ECO:0000256" key="3">
    <source>
        <dbReference type="ARBA" id="ARBA00022603"/>
    </source>
</evidence>
<keyword evidence="5 7" id="KW-0949">S-adenosyl-L-methionine</keyword>
<dbReference type="UniPathway" id="UPA00989"/>
<dbReference type="AlphaFoldDB" id="A0A1M6VJK7"/>
<feature type="binding site" evidence="7">
    <location>
        <position position="90"/>
    </location>
    <ligand>
        <name>S-adenosyl-L-methionine</name>
        <dbReference type="ChEBI" id="CHEBI:59789"/>
    </ligand>
</feature>
<comment type="catalytic activity">
    <reaction evidence="1 7">
        <text>guanosine(46) in tRNA + S-adenosyl-L-methionine = N(7)-methylguanosine(46) in tRNA + S-adenosyl-L-homocysteine</text>
        <dbReference type="Rhea" id="RHEA:42708"/>
        <dbReference type="Rhea" id="RHEA-COMP:10188"/>
        <dbReference type="Rhea" id="RHEA-COMP:10189"/>
        <dbReference type="ChEBI" id="CHEBI:57856"/>
        <dbReference type="ChEBI" id="CHEBI:59789"/>
        <dbReference type="ChEBI" id="CHEBI:74269"/>
        <dbReference type="ChEBI" id="CHEBI:74480"/>
        <dbReference type="EC" id="2.1.1.33"/>
    </reaction>
</comment>
<dbReference type="PANTHER" id="PTHR23417:SF14">
    <property type="entry name" value="PENTACOTRIPEPTIDE-REPEAT REGION OF PRORP DOMAIN-CONTAINING PROTEIN"/>
    <property type="match status" value="1"/>
</dbReference>
<evidence type="ECO:0000256" key="5">
    <source>
        <dbReference type="ARBA" id="ARBA00022691"/>
    </source>
</evidence>
<evidence type="ECO:0000256" key="2">
    <source>
        <dbReference type="ARBA" id="ARBA00003015"/>
    </source>
</evidence>
<keyword evidence="9" id="KW-1185">Reference proteome</keyword>
<comment type="similarity">
    <text evidence="7">Belongs to the class I-like SAM-binding methyltransferase superfamily. TrmB family.</text>
</comment>
<sequence>MPESASPHREITSFVHHRARFTEGQLNAWNRWWSTYGHEISALLDGSEPYDPPAWFGRTAPLIMEIGSGMGEASAAMAAAEPDIDHLAVEVFEPGLGQLLKRIVEADLRNLVLLRGDAVALLRERVPPASLAGLRIFFPDPWPKRRHRKRRLIQPAFVALAASRLAPGGTLHMATDWDDYARQMLTVAEAAEGLENTAGPGQWTPRPEWRPVTKFERRALREGRTVHDLIFRRVA</sequence>
<dbReference type="SUPFAM" id="SSF53335">
    <property type="entry name" value="S-adenosyl-L-methionine-dependent methyltransferases"/>
    <property type="match status" value="1"/>
</dbReference>
<feature type="binding site" evidence="7">
    <location>
        <position position="144"/>
    </location>
    <ligand>
        <name>substrate</name>
    </ligand>
</feature>
<dbReference type="OrthoDB" id="9802090at2"/>
<organism evidence="8 9">
    <name type="scientific">Pseudonocardia thermophila</name>
    <dbReference type="NCBI Taxonomy" id="1848"/>
    <lineage>
        <taxon>Bacteria</taxon>
        <taxon>Bacillati</taxon>
        <taxon>Actinomycetota</taxon>
        <taxon>Actinomycetes</taxon>
        <taxon>Pseudonocardiales</taxon>
        <taxon>Pseudonocardiaceae</taxon>
        <taxon>Pseudonocardia</taxon>
    </lineage>
</organism>
<keyword evidence="4 7" id="KW-0808">Transferase</keyword>
<feature type="binding site" evidence="7">
    <location>
        <position position="140"/>
    </location>
    <ligand>
        <name>S-adenosyl-L-methionine</name>
        <dbReference type="ChEBI" id="CHEBI:59789"/>
    </ligand>
</feature>
<keyword evidence="3 7" id="KW-0489">Methyltransferase</keyword>
<evidence type="ECO:0000256" key="4">
    <source>
        <dbReference type="ARBA" id="ARBA00022679"/>
    </source>
</evidence>
<feature type="binding site" evidence="7">
    <location>
        <position position="65"/>
    </location>
    <ligand>
        <name>S-adenosyl-L-methionine</name>
        <dbReference type="ChEBI" id="CHEBI:59789"/>
    </ligand>
</feature>
<dbReference type="InterPro" id="IPR029063">
    <property type="entry name" value="SAM-dependent_MTases_sf"/>
</dbReference>
<evidence type="ECO:0000256" key="6">
    <source>
        <dbReference type="ARBA" id="ARBA00022694"/>
    </source>
</evidence>
<feature type="binding site" evidence="7">
    <location>
        <position position="176"/>
    </location>
    <ligand>
        <name>substrate</name>
    </ligand>
</feature>
<dbReference type="RefSeq" id="WP_073458033.1">
    <property type="nucleotide sequence ID" value="NZ_CALGVN010000021.1"/>
</dbReference>
<dbReference type="PANTHER" id="PTHR23417">
    <property type="entry name" value="3-DEOXY-D-MANNO-OCTULOSONIC-ACID TRANSFERASE/TRNA GUANINE-N 7 - -METHYLTRANSFERASE"/>
    <property type="match status" value="1"/>
</dbReference>
<gene>
    <name evidence="7" type="primary">trmB</name>
    <name evidence="8" type="ORF">SAMN05443637_112161</name>
</gene>
<dbReference type="HAMAP" id="MF_01057">
    <property type="entry name" value="tRNA_methyltr_TrmB"/>
    <property type="match status" value="1"/>
</dbReference>
<protein>
    <recommendedName>
        <fullName evidence="7">tRNA (guanine-N(7)-)-methyltransferase</fullName>
        <ecNumber evidence="7">2.1.1.33</ecNumber>
    </recommendedName>
    <alternativeName>
        <fullName evidence="7">tRNA (guanine(46)-N(7))-methyltransferase</fullName>
    </alternativeName>
    <alternativeName>
        <fullName evidence="7">tRNA(m7G46)-methyltransferase</fullName>
    </alternativeName>
</protein>
<dbReference type="STRING" id="1848.SAMN05443637_112161"/>
<evidence type="ECO:0000256" key="7">
    <source>
        <dbReference type="HAMAP-Rule" id="MF_01057"/>
    </source>
</evidence>
<comment type="pathway">
    <text evidence="7">tRNA modification; N(7)-methylguanine-tRNA biosynthesis.</text>
</comment>
<dbReference type="GO" id="GO:0008176">
    <property type="term" value="F:tRNA (guanine(46)-N7)-methyltransferase activity"/>
    <property type="evidence" value="ECO:0007669"/>
    <property type="project" value="UniProtKB-UniRule"/>
</dbReference>
<evidence type="ECO:0000313" key="8">
    <source>
        <dbReference type="EMBL" id="SHK81541.1"/>
    </source>
</evidence>
<keyword evidence="6 7" id="KW-0819">tRNA processing</keyword>
<dbReference type="InterPro" id="IPR003358">
    <property type="entry name" value="tRNA_(Gua-N-7)_MeTrfase_Trmb"/>
</dbReference>
<dbReference type="EC" id="2.1.1.33" evidence="7"/>
<feature type="binding site" evidence="7">
    <location>
        <begin position="213"/>
        <end position="216"/>
    </location>
    <ligand>
        <name>substrate</name>
    </ligand>
</feature>
<accession>A0A1M6VJK7</accession>
<comment type="caution">
    <text evidence="7">Lacks conserved residue(s) required for the propagation of feature annotation.</text>
</comment>
<name>A0A1M6VJK7_PSETH</name>
<dbReference type="EMBL" id="FRAP01000012">
    <property type="protein sequence ID" value="SHK81541.1"/>
    <property type="molecule type" value="Genomic_DNA"/>
</dbReference>
<feature type="binding site" evidence="7">
    <location>
        <position position="117"/>
    </location>
    <ligand>
        <name>S-adenosyl-L-methionine</name>
        <dbReference type="ChEBI" id="CHEBI:59789"/>
    </ligand>
</feature>
<proteinExistence type="inferred from homology"/>
<dbReference type="PROSITE" id="PS51625">
    <property type="entry name" value="SAM_MT_TRMB"/>
    <property type="match status" value="1"/>
</dbReference>
<dbReference type="InterPro" id="IPR055361">
    <property type="entry name" value="tRNA_methyltr_TrmB_bact"/>
</dbReference>
<comment type="function">
    <text evidence="2 7">Catalyzes the formation of N(7)-methylguanine at position 46 (m7G46) in tRNA.</text>
</comment>
<reference evidence="8 9" key="1">
    <citation type="submission" date="2016-11" db="EMBL/GenBank/DDBJ databases">
        <authorList>
            <person name="Jaros S."/>
            <person name="Januszkiewicz K."/>
            <person name="Wedrychowicz H."/>
        </authorList>
    </citation>
    <scope>NUCLEOTIDE SEQUENCE [LARGE SCALE GENOMIC DNA]</scope>
    <source>
        <strain evidence="8 9">DSM 43832</strain>
    </source>
</reference>
<dbReference type="GO" id="GO:0043527">
    <property type="term" value="C:tRNA methyltransferase complex"/>
    <property type="evidence" value="ECO:0007669"/>
    <property type="project" value="TreeGrafter"/>
</dbReference>
<dbReference type="Gene3D" id="3.40.50.150">
    <property type="entry name" value="Vaccinia Virus protein VP39"/>
    <property type="match status" value="1"/>
</dbReference>
<dbReference type="Proteomes" id="UP000184363">
    <property type="component" value="Unassembled WGS sequence"/>
</dbReference>
<dbReference type="Pfam" id="PF02390">
    <property type="entry name" value="Methyltransf_4"/>
    <property type="match status" value="1"/>
</dbReference>
<evidence type="ECO:0000313" key="9">
    <source>
        <dbReference type="Proteomes" id="UP000184363"/>
    </source>
</evidence>
<dbReference type="NCBIfam" id="TIGR00091">
    <property type="entry name" value="tRNA (guanosine(46)-N7)-methyltransferase TrmB"/>
    <property type="match status" value="1"/>
</dbReference>
<evidence type="ECO:0000256" key="1">
    <source>
        <dbReference type="ARBA" id="ARBA00000142"/>
    </source>
</evidence>